<feature type="transmembrane region" description="Helical" evidence="2">
    <location>
        <begin position="21"/>
        <end position="44"/>
    </location>
</feature>
<evidence type="ECO:0000313" key="4">
    <source>
        <dbReference type="EMBL" id="KAA0176960.1"/>
    </source>
</evidence>
<dbReference type="InterPro" id="IPR029044">
    <property type="entry name" value="Nucleotide-diphossugar_trans"/>
</dbReference>
<dbReference type="EMBL" id="VLTO01000006">
    <property type="protein sequence ID" value="KAA0176960.1"/>
    <property type="molecule type" value="Genomic_DNA"/>
</dbReference>
<comment type="caution">
    <text evidence="4">The sequence shown here is derived from an EMBL/GenBank/DDBJ whole genome shotgun (WGS) entry which is preliminary data.</text>
</comment>
<evidence type="ECO:0000256" key="2">
    <source>
        <dbReference type="SAM" id="Phobius"/>
    </source>
</evidence>
<dbReference type="InterPro" id="IPR001173">
    <property type="entry name" value="Glyco_trans_2-like"/>
</dbReference>
<dbReference type="Pfam" id="PF00535">
    <property type="entry name" value="Glycos_transf_2"/>
    <property type="match status" value="1"/>
</dbReference>
<feature type="domain" description="Glycosyltransferase 2-like" evidence="3">
    <location>
        <begin position="393"/>
        <end position="500"/>
    </location>
</feature>
<dbReference type="SUPFAM" id="SSF53448">
    <property type="entry name" value="Nucleotide-diphospho-sugar transferases"/>
    <property type="match status" value="1"/>
</dbReference>
<keyword evidence="2" id="KW-0812">Transmembrane</keyword>
<accession>A0A5A8ELZ9</accession>
<dbReference type="Gene3D" id="3.90.550.10">
    <property type="entry name" value="Spore Coat Polysaccharide Biosynthesis Protein SpsA, Chain A"/>
    <property type="match status" value="1"/>
</dbReference>
<dbReference type="OrthoDB" id="2822at2759"/>
<keyword evidence="2" id="KW-0472">Membrane</keyword>
<keyword evidence="2" id="KW-1133">Transmembrane helix</keyword>
<evidence type="ECO:0000256" key="1">
    <source>
        <dbReference type="SAM" id="MobiDB-lite"/>
    </source>
</evidence>
<evidence type="ECO:0000259" key="3">
    <source>
        <dbReference type="Pfam" id="PF00535"/>
    </source>
</evidence>
<evidence type="ECO:0000313" key="5">
    <source>
        <dbReference type="Proteomes" id="UP000322899"/>
    </source>
</evidence>
<dbReference type="Proteomes" id="UP000322899">
    <property type="component" value="Unassembled WGS sequence"/>
</dbReference>
<reference evidence="4 5" key="1">
    <citation type="submission" date="2019-07" db="EMBL/GenBank/DDBJ databases">
        <title>Genomes of Cafeteria roenbergensis.</title>
        <authorList>
            <person name="Fischer M.G."/>
            <person name="Hackl T."/>
            <person name="Roman M."/>
        </authorList>
    </citation>
    <scope>NUCLEOTIDE SEQUENCE [LARGE SCALE GENOMIC DNA]</scope>
    <source>
        <strain evidence="4 5">E4-10P</strain>
    </source>
</reference>
<protein>
    <recommendedName>
        <fullName evidence="3">Glycosyltransferase 2-like domain-containing protein</fullName>
    </recommendedName>
</protein>
<proteinExistence type="predicted"/>
<dbReference type="AlphaFoldDB" id="A0A5A8ELZ9"/>
<name>A0A5A8ELZ9_CAFRO</name>
<feature type="region of interest" description="Disordered" evidence="1">
    <location>
        <begin position="51"/>
        <end position="107"/>
    </location>
</feature>
<gene>
    <name evidence="4" type="ORF">FNF27_01782</name>
</gene>
<sequence>MASRRSRHNVKARAPCLRNCIPYVLGGTLVVASLWAGVLAHWYANMASPSGSGLVPPPPRVQEPHSVSSVTQPDIGDAESDDAVPMPDLGQGGSTQPPKQEAARAQELSPDEWPLYLEGHDLRGARCRADWKDRPGEPVCVDRESLDECPPTTTPPTLTSAEDGAQWLCTQTETHTCQVRCTGKTKPLLWTAAECPNKPCKSPKAIAEALGGGNNAGLRGVGQLQHSQGPKLAAGVMVNLRGLHCELKEGREVCFRIGASGERELCPDHVNSAYLSEGAGQWLCSPGNADKYYCVATCQEGHKDVQWGAHEIKWCDANPGNCPPKPELIAQEDFRLKKWSAKPRPLKPCEKRAPKDDLIPEVTFGVLANGARETKTLSDTLATYEQWGLLKRVTELLVFVNARNDQVMNVLKPYEAKYGKRFKVMSSKTNHGITWALNWLAGNATQPYLLFLEKDFQLVDPVECVREQVAMGLELIKADTAQVVRYRSRDRPGNPNWAEKMFRDNEEAVFGRQPNLFCNHYYWIPNPEERWPDKIWRCMEKPTVMYCSKAKYCNWTNNPLIMATSWWRDEYVKKRFPAAKSHDPYNGLEPYMNWERGSWNDEPFVVAQGDGLFKHVDRNNFA</sequence>
<organism evidence="4 5">
    <name type="scientific">Cafeteria roenbergensis</name>
    <name type="common">Marine flagellate</name>
    <dbReference type="NCBI Taxonomy" id="33653"/>
    <lineage>
        <taxon>Eukaryota</taxon>
        <taxon>Sar</taxon>
        <taxon>Stramenopiles</taxon>
        <taxon>Bigyra</taxon>
        <taxon>Opalozoa</taxon>
        <taxon>Bicosoecida</taxon>
        <taxon>Cafeteriaceae</taxon>
        <taxon>Cafeteria</taxon>
    </lineage>
</organism>